<dbReference type="EMBL" id="RDQH01000329">
    <property type="protein sequence ID" value="RXI03663.1"/>
    <property type="molecule type" value="Genomic_DNA"/>
</dbReference>
<keyword evidence="7" id="KW-0378">Hydrolase</keyword>
<accession>A0A498KDX2</accession>
<name>A0A498KDX2_MALDO</name>
<evidence type="ECO:0000256" key="6">
    <source>
        <dbReference type="ARBA" id="ARBA00022759"/>
    </source>
</evidence>
<evidence type="ECO:0000313" key="11">
    <source>
        <dbReference type="Proteomes" id="UP000290289"/>
    </source>
</evidence>
<dbReference type="GO" id="GO:0004521">
    <property type="term" value="F:RNA endonuclease activity"/>
    <property type="evidence" value="ECO:0007669"/>
    <property type="project" value="UniProtKB-ARBA"/>
</dbReference>
<organism evidence="10 11">
    <name type="scientific">Malus domestica</name>
    <name type="common">Apple</name>
    <name type="synonym">Pyrus malus</name>
    <dbReference type="NCBI Taxonomy" id="3750"/>
    <lineage>
        <taxon>Eukaryota</taxon>
        <taxon>Viridiplantae</taxon>
        <taxon>Streptophyta</taxon>
        <taxon>Embryophyta</taxon>
        <taxon>Tracheophyta</taxon>
        <taxon>Spermatophyta</taxon>
        <taxon>Magnoliopsida</taxon>
        <taxon>eudicotyledons</taxon>
        <taxon>Gunneridae</taxon>
        <taxon>Pentapetalae</taxon>
        <taxon>rosids</taxon>
        <taxon>fabids</taxon>
        <taxon>Rosales</taxon>
        <taxon>Rosaceae</taxon>
        <taxon>Amygdaloideae</taxon>
        <taxon>Maleae</taxon>
        <taxon>Malus</taxon>
    </lineage>
</organism>
<dbReference type="PANTHER" id="PTHR33146:SF14">
    <property type="entry name" value="ENDONUCLEASE 1"/>
    <property type="match status" value="1"/>
</dbReference>
<dbReference type="GO" id="GO:0006308">
    <property type="term" value="P:DNA catabolic process"/>
    <property type="evidence" value="ECO:0007669"/>
    <property type="project" value="InterPro"/>
</dbReference>
<dbReference type="GO" id="GO:0000014">
    <property type="term" value="F:single-stranded DNA endodeoxyribonuclease activity"/>
    <property type="evidence" value="ECO:0007669"/>
    <property type="project" value="UniProtKB-ARBA"/>
</dbReference>
<evidence type="ECO:0000256" key="7">
    <source>
        <dbReference type="ARBA" id="ARBA00022801"/>
    </source>
</evidence>
<comment type="catalytic activity">
    <reaction evidence="1">
        <text>Endonucleolytic cleavage to 5'-phosphomononucleotide and 5'-phosphooligonucleotide end-products.</text>
        <dbReference type="EC" id="3.1.30.1"/>
    </reaction>
</comment>
<keyword evidence="4" id="KW-0540">Nuclease</keyword>
<keyword evidence="5" id="KW-0479">Metal-binding</keyword>
<dbReference type="EC" id="3.1.30.1" evidence="3"/>
<protein>
    <recommendedName>
        <fullName evidence="3">Aspergillus nuclease S1</fullName>
        <ecNumber evidence="3">3.1.30.1</ecNumber>
    </recommendedName>
</protein>
<dbReference type="Gene3D" id="1.10.575.10">
    <property type="entry name" value="P1 Nuclease"/>
    <property type="match status" value="1"/>
</dbReference>
<keyword evidence="9" id="KW-0325">Glycoprotein</keyword>
<evidence type="ECO:0000256" key="3">
    <source>
        <dbReference type="ARBA" id="ARBA00012562"/>
    </source>
</evidence>
<comment type="similarity">
    <text evidence="2">Belongs to the nuclease type I family.</text>
</comment>
<dbReference type="InterPro" id="IPR003154">
    <property type="entry name" value="S1/P1nuclease"/>
</dbReference>
<evidence type="ECO:0000256" key="2">
    <source>
        <dbReference type="ARBA" id="ARBA00009547"/>
    </source>
</evidence>
<feature type="non-terminal residue" evidence="10">
    <location>
        <position position="1"/>
    </location>
</feature>
<dbReference type="InterPro" id="IPR008947">
    <property type="entry name" value="PLipase_C/P1_nuclease_dom_sf"/>
</dbReference>
<dbReference type="GO" id="GO:0003676">
    <property type="term" value="F:nucleic acid binding"/>
    <property type="evidence" value="ECO:0007669"/>
    <property type="project" value="InterPro"/>
</dbReference>
<reference evidence="10 11" key="1">
    <citation type="submission" date="2018-10" db="EMBL/GenBank/DDBJ databases">
        <title>A high-quality apple genome assembly.</title>
        <authorList>
            <person name="Hu J."/>
        </authorList>
    </citation>
    <scope>NUCLEOTIDE SEQUENCE [LARGE SCALE GENOMIC DNA]</scope>
    <source>
        <strain evidence="11">cv. HFTH1</strain>
        <tissue evidence="10">Young leaf</tissue>
    </source>
</reference>
<dbReference type="STRING" id="3750.A0A498KDX2"/>
<dbReference type="Proteomes" id="UP000290289">
    <property type="component" value="Chromosome 3"/>
</dbReference>
<evidence type="ECO:0000313" key="10">
    <source>
        <dbReference type="EMBL" id="RXI03663.1"/>
    </source>
</evidence>
<evidence type="ECO:0000256" key="5">
    <source>
        <dbReference type="ARBA" id="ARBA00022723"/>
    </source>
</evidence>
<evidence type="ECO:0000256" key="1">
    <source>
        <dbReference type="ARBA" id="ARBA00000245"/>
    </source>
</evidence>
<dbReference type="AlphaFoldDB" id="A0A498KDX2"/>
<dbReference type="SUPFAM" id="SSF48537">
    <property type="entry name" value="Phospholipase C/P1 nuclease"/>
    <property type="match status" value="2"/>
</dbReference>
<gene>
    <name evidence="10" type="ORF">DVH24_004315</name>
</gene>
<evidence type="ECO:0000256" key="4">
    <source>
        <dbReference type="ARBA" id="ARBA00022722"/>
    </source>
</evidence>
<keyword evidence="6" id="KW-0255">Endonuclease</keyword>
<dbReference type="Pfam" id="PF02265">
    <property type="entry name" value="S1-P1_nuclease"/>
    <property type="match status" value="2"/>
</dbReference>
<proteinExistence type="inferred from homology"/>
<comment type="caution">
    <text evidence="10">The sequence shown here is derived from an EMBL/GenBank/DDBJ whole genome shotgun (WGS) entry which is preliminary data.</text>
</comment>
<dbReference type="GO" id="GO:0046872">
    <property type="term" value="F:metal ion binding"/>
    <property type="evidence" value="ECO:0007669"/>
    <property type="project" value="UniProtKB-KW"/>
</dbReference>
<sequence>HVCCCGRYSSTNACRVLSDEGGNSIALSWYRHKSNLHHVWDREIIQQAIKDYYDRTHGKDFGKQFAWRSSSILSCDQCREEHVCCCERYSSANACRVLSDEGGNSIALRWYRHKSNLHHVWDREIIQQTMKDYYDRTHGKDFGKQFADMCCRYYFRPQQFNSMTFLNFSSCDLCIVIEIAKEDES</sequence>
<dbReference type="PANTHER" id="PTHR33146">
    <property type="entry name" value="ENDONUCLEASE 4"/>
    <property type="match status" value="1"/>
</dbReference>
<evidence type="ECO:0000256" key="9">
    <source>
        <dbReference type="ARBA" id="ARBA00023180"/>
    </source>
</evidence>
<keyword evidence="11" id="KW-1185">Reference proteome</keyword>
<keyword evidence="8" id="KW-1015">Disulfide bond</keyword>
<evidence type="ECO:0000256" key="8">
    <source>
        <dbReference type="ARBA" id="ARBA00023157"/>
    </source>
</evidence>